<gene>
    <name evidence="1" type="ORF">JOC73_001549</name>
</gene>
<dbReference type="RefSeq" id="WP_204401712.1">
    <property type="nucleotide sequence ID" value="NZ_JAFBEE010000008.1"/>
</dbReference>
<sequence>MPWKKGKVRLADGSVYHADLLIENGDEVWNMKLHSDHGTVEEIVAESFASKLNKTSEQVYPFTYQLDNNK</sequence>
<dbReference type="Proteomes" id="UP001314796">
    <property type="component" value="Unassembled WGS sequence"/>
</dbReference>
<protein>
    <submittedName>
        <fullName evidence="1">Uncharacterized protein</fullName>
    </submittedName>
</protein>
<name>A0ABS2NQB1_9FIRM</name>
<reference evidence="1 2" key="1">
    <citation type="submission" date="2021-01" db="EMBL/GenBank/DDBJ databases">
        <title>Genomic Encyclopedia of Type Strains, Phase IV (KMG-IV): sequencing the most valuable type-strain genomes for metagenomic binning, comparative biology and taxonomic classification.</title>
        <authorList>
            <person name="Goeker M."/>
        </authorList>
    </citation>
    <scope>NUCLEOTIDE SEQUENCE [LARGE SCALE GENOMIC DNA]</scope>
    <source>
        <strain evidence="1 2">DSM 25890</strain>
    </source>
</reference>
<comment type="caution">
    <text evidence="1">The sequence shown here is derived from an EMBL/GenBank/DDBJ whole genome shotgun (WGS) entry which is preliminary data.</text>
</comment>
<proteinExistence type="predicted"/>
<evidence type="ECO:0000313" key="2">
    <source>
        <dbReference type="Proteomes" id="UP001314796"/>
    </source>
</evidence>
<evidence type="ECO:0000313" key="1">
    <source>
        <dbReference type="EMBL" id="MBM7614987.1"/>
    </source>
</evidence>
<keyword evidence="2" id="KW-1185">Reference proteome</keyword>
<accession>A0ABS2NQB1</accession>
<organism evidence="1 2">
    <name type="scientific">Alkaliphilus hydrothermalis</name>
    <dbReference type="NCBI Taxonomy" id="1482730"/>
    <lineage>
        <taxon>Bacteria</taxon>
        <taxon>Bacillati</taxon>
        <taxon>Bacillota</taxon>
        <taxon>Clostridia</taxon>
        <taxon>Peptostreptococcales</taxon>
        <taxon>Natronincolaceae</taxon>
        <taxon>Alkaliphilus</taxon>
    </lineage>
</organism>
<dbReference type="EMBL" id="JAFBEE010000008">
    <property type="protein sequence ID" value="MBM7614987.1"/>
    <property type="molecule type" value="Genomic_DNA"/>
</dbReference>